<proteinExistence type="predicted"/>
<accession>A0A0F9HBI0</accession>
<comment type="caution">
    <text evidence="1">The sequence shown here is derived from an EMBL/GenBank/DDBJ whole genome shotgun (WGS) entry which is preliminary data.</text>
</comment>
<dbReference type="AlphaFoldDB" id="A0A0F9HBI0"/>
<protein>
    <submittedName>
        <fullName evidence="1">Uncharacterized protein</fullName>
    </submittedName>
</protein>
<gene>
    <name evidence="1" type="ORF">LCGC14_2084970</name>
</gene>
<organism evidence="1">
    <name type="scientific">marine sediment metagenome</name>
    <dbReference type="NCBI Taxonomy" id="412755"/>
    <lineage>
        <taxon>unclassified sequences</taxon>
        <taxon>metagenomes</taxon>
        <taxon>ecological metagenomes</taxon>
    </lineage>
</organism>
<evidence type="ECO:0000313" key="1">
    <source>
        <dbReference type="EMBL" id="KKL72432.1"/>
    </source>
</evidence>
<name>A0A0F9HBI0_9ZZZZ</name>
<sequence>MFMHAFERDIDFQEMSPQSAYLDLERGNVIWVFEEDDDAEFYAGIESAENRDIRERIAASPENYLEVPGRDHSEHHKILQEFLSSGWTEDKELIHRVREAYSGSIGRWKEEVEDERVVRSYYDFREKKIKQLAEEHLREHLIEPNWR</sequence>
<reference evidence="1" key="1">
    <citation type="journal article" date="2015" name="Nature">
        <title>Complex archaea that bridge the gap between prokaryotes and eukaryotes.</title>
        <authorList>
            <person name="Spang A."/>
            <person name="Saw J.H."/>
            <person name="Jorgensen S.L."/>
            <person name="Zaremba-Niedzwiedzka K."/>
            <person name="Martijn J."/>
            <person name="Lind A.E."/>
            <person name="van Eijk R."/>
            <person name="Schleper C."/>
            <person name="Guy L."/>
            <person name="Ettema T.J."/>
        </authorList>
    </citation>
    <scope>NUCLEOTIDE SEQUENCE</scope>
</reference>
<dbReference type="EMBL" id="LAZR01025276">
    <property type="protein sequence ID" value="KKL72432.1"/>
    <property type="molecule type" value="Genomic_DNA"/>
</dbReference>